<dbReference type="CDD" id="cd02969">
    <property type="entry name" value="PRX_like1"/>
    <property type="match status" value="1"/>
</dbReference>
<dbReference type="AlphaFoldDB" id="A0A1L3JIL9"/>
<dbReference type="GO" id="GO:0016491">
    <property type="term" value="F:oxidoreductase activity"/>
    <property type="evidence" value="ECO:0007669"/>
    <property type="project" value="InterPro"/>
</dbReference>
<gene>
    <name evidence="3" type="ORF">LPB136_06035</name>
</gene>
<name>A0A1L3JIL9_9FLAO</name>
<dbReference type="InterPro" id="IPR036249">
    <property type="entry name" value="Thioredoxin-like_sf"/>
</dbReference>
<organism evidence="3 4">
    <name type="scientific">Tenacibaculum todarodis</name>
    <dbReference type="NCBI Taxonomy" id="1850252"/>
    <lineage>
        <taxon>Bacteria</taxon>
        <taxon>Pseudomonadati</taxon>
        <taxon>Bacteroidota</taxon>
        <taxon>Flavobacteriia</taxon>
        <taxon>Flavobacteriales</taxon>
        <taxon>Flavobacteriaceae</taxon>
        <taxon>Tenacibaculum</taxon>
    </lineage>
</organism>
<dbReference type="InterPro" id="IPR013766">
    <property type="entry name" value="Thioredoxin_domain"/>
</dbReference>
<dbReference type="PROSITE" id="PS51352">
    <property type="entry name" value="THIOREDOXIN_2"/>
    <property type="match status" value="1"/>
</dbReference>
<evidence type="ECO:0000313" key="3">
    <source>
        <dbReference type="EMBL" id="APG64942.1"/>
    </source>
</evidence>
<dbReference type="PANTHER" id="PTHR43640:SF1">
    <property type="entry name" value="THIOREDOXIN-DEPENDENT PEROXIREDOXIN"/>
    <property type="match status" value="1"/>
</dbReference>
<evidence type="ECO:0000259" key="2">
    <source>
        <dbReference type="PROSITE" id="PS51352"/>
    </source>
</evidence>
<dbReference type="PANTHER" id="PTHR43640">
    <property type="entry name" value="OS07G0260300 PROTEIN"/>
    <property type="match status" value="1"/>
</dbReference>
<evidence type="ECO:0000313" key="4">
    <source>
        <dbReference type="Proteomes" id="UP000181898"/>
    </source>
</evidence>
<feature type="chain" id="PRO_5012317992" evidence="1">
    <location>
        <begin position="21"/>
        <end position="205"/>
    </location>
</feature>
<keyword evidence="1" id="KW-0732">Signal</keyword>
<feature type="signal peptide" evidence="1">
    <location>
        <begin position="1"/>
        <end position="20"/>
    </location>
</feature>
<dbReference type="Gene3D" id="3.40.30.10">
    <property type="entry name" value="Glutaredoxin"/>
    <property type="match status" value="1"/>
</dbReference>
<proteinExistence type="predicted"/>
<dbReference type="Proteomes" id="UP000181898">
    <property type="component" value="Chromosome"/>
</dbReference>
<dbReference type="STRING" id="1850252.LPB136_06035"/>
<keyword evidence="4" id="KW-1185">Reference proteome</keyword>
<dbReference type="KEGG" id="ten:LPB136_06035"/>
<protein>
    <submittedName>
        <fullName evidence="3">Thioredoxin family protein</fullName>
    </submittedName>
</protein>
<evidence type="ECO:0000256" key="1">
    <source>
        <dbReference type="SAM" id="SignalP"/>
    </source>
</evidence>
<dbReference type="RefSeq" id="WP_072555267.1">
    <property type="nucleotide sequence ID" value="NZ_CP018155.1"/>
</dbReference>
<sequence length="205" mass="22776">MKTLKILSVLLIISVITAFTINNSSSKGYQVGDYADDFSLKNIDNKMVSMADYKDAKGFIVIFTCNQCPYSKMYENRIIGLDNKFKSKGYPVIAINPNDPAASLGDDFESMQQRAEIKGFTFPYLFDEGQKVYPKYGATKTPHVYLLNKDSEGLKVAYIGTIDNNARDQESVSERYVEDAVNALLIGGEIKNTNTKAIGCSIKTL</sequence>
<dbReference type="GO" id="GO:0016209">
    <property type="term" value="F:antioxidant activity"/>
    <property type="evidence" value="ECO:0007669"/>
    <property type="project" value="InterPro"/>
</dbReference>
<feature type="domain" description="Thioredoxin" evidence="2">
    <location>
        <begin position="29"/>
        <end position="182"/>
    </location>
</feature>
<dbReference type="EMBL" id="CP018155">
    <property type="protein sequence ID" value="APG64942.1"/>
    <property type="molecule type" value="Genomic_DNA"/>
</dbReference>
<dbReference type="Pfam" id="PF00578">
    <property type="entry name" value="AhpC-TSA"/>
    <property type="match status" value="1"/>
</dbReference>
<dbReference type="InterPro" id="IPR047262">
    <property type="entry name" value="PRX-like1"/>
</dbReference>
<accession>A0A1L3JIL9</accession>
<dbReference type="SUPFAM" id="SSF52833">
    <property type="entry name" value="Thioredoxin-like"/>
    <property type="match status" value="1"/>
</dbReference>
<dbReference type="InterPro" id="IPR000866">
    <property type="entry name" value="AhpC/TSA"/>
</dbReference>
<dbReference type="OrthoDB" id="9809746at2"/>
<reference evidence="3 4" key="1">
    <citation type="submission" date="2016-11" db="EMBL/GenBank/DDBJ databases">
        <title>Tenacibaculum sp. LPB0136, isolated from marine environment.</title>
        <authorList>
            <person name="Kim E."/>
            <person name="Yi H."/>
        </authorList>
    </citation>
    <scope>NUCLEOTIDE SEQUENCE [LARGE SCALE GENOMIC DNA]</scope>
    <source>
        <strain evidence="3 4">LPB0136</strain>
    </source>
</reference>